<sequence length="45" mass="4597">MYKIAVAGTGYVGLVAGVCFAEVGHQVTCVDIEKQGDGSHASKLS</sequence>
<dbReference type="InterPro" id="IPR001732">
    <property type="entry name" value="UDP-Glc/GDP-Man_DH_N"/>
</dbReference>
<feature type="domain" description="UDP-glucose/GDP-mannose dehydrogenase N-terminal" evidence="1">
    <location>
        <begin position="3"/>
        <end position="35"/>
    </location>
</feature>
<dbReference type="GO" id="GO:0051287">
    <property type="term" value="F:NAD binding"/>
    <property type="evidence" value="ECO:0007669"/>
    <property type="project" value="InterPro"/>
</dbReference>
<evidence type="ECO:0000313" key="2">
    <source>
        <dbReference type="EMBL" id="GAE28505.1"/>
    </source>
</evidence>
<dbReference type="InterPro" id="IPR036291">
    <property type="entry name" value="NAD(P)-bd_dom_sf"/>
</dbReference>
<evidence type="ECO:0000259" key="1">
    <source>
        <dbReference type="Pfam" id="PF03721"/>
    </source>
</evidence>
<dbReference type="AlphaFoldDB" id="W4Q937"/>
<keyword evidence="3" id="KW-1185">Reference proteome</keyword>
<name>W4Q937_9BACI</name>
<accession>W4Q937</accession>
<comment type="caution">
    <text evidence="2">The sequence shown here is derived from an EMBL/GenBank/DDBJ whole genome shotgun (WGS) entry which is preliminary data.</text>
</comment>
<dbReference type="STRING" id="1236970.JCM9140_4749"/>
<dbReference type="SUPFAM" id="SSF51735">
    <property type="entry name" value="NAD(P)-binding Rossmann-fold domains"/>
    <property type="match status" value="1"/>
</dbReference>
<dbReference type="Pfam" id="PF03721">
    <property type="entry name" value="UDPG_MGDP_dh_N"/>
    <property type="match status" value="1"/>
</dbReference>
<proteinExistence type="predicted"/>
<gene>
    <name evidence="2" type="ORF">JCM9140_4749</name>
</gene>
<dbReference type="EMBL" id="BAUT01000115">
    <property type="protein sequence ID" value="GAE28505.1"/>
    <property type="molecule type" value="Genomic_DNA"/>
</dbReference>
<organism evidence="2 3">
    <name type="scientific">Halalkalibacter wakoensis JCM 9140</name>
    <dbReference type="NCBI Taxonomy" id="1236970"/>
    <lineage>
        <taxon>Bacteria</taxon>
        <taxon>Bacillati</taxon>
        <taxon>Bacillota</taxon>
        <taxon>Bacilli</taxon>
        <taxon>Bacillales</taxon>
        <taxon>Bacillaceae</taxon>
        <taxon>Halalkalibacter</taxon>
    </lineage>
</organism>
<dbReference type="Proteomes" id="UP000018890">
    <property type="component" value="Unassembled WGS sequence"/>
</dbReference>
<reference evidence="2" key="1">
    <citation type="journal article" date="2014" name="Genome Announc.">
        <title>Draft Genome Sequences of Three Alkaliphilic Bacillus Strains, Bacillus wakoensis JCM 9140T, Bacillus akibai JCM 9157T, and Bacillus hemicellulosilyticus JCM 9152T.</title>
        <authorList>
            <person name="Yuki M."/>
            <person name="Oshima K."/>
            <person name="Suda W."/>
            <person name="Oshida Y."/>
            <person name="Kitamura K."/>
            <person name="Iida T."/>
            <person name="Hattori M."/>
            <person name="Ohkuma M."/>
        </authorList>
    </citation>
    <scope>NUCLEOTIDE SEQUENCE [LARGE SCALE GENOMIC DNA]</scope>
    <source>
        <strain evidence="2">JCM 9140</strain>
    </source>
</reference>
<dbReference type="GO" id="GO:0016616">
    <property type="term" value="F:oxidoreductase activity, acting on the CH-OH group of donors, NAD or NADP as acceptor"/>
    <property type="evidence" value="ECO:0007669"/>
    <property type="project" value="InterPro"/>
</dbReference>
<dbReference type="Gene3D" id="3.40.50.720">
    <property type="entry name" value="NAD(P)-binding Rossmann-like Domain"/>
    <property type="match status" value="1"/>
</dbReference>
<evidence type="ECO:0000313" key="3">
    <source>
        <dbReference type="Proteomes" id="UP000018890"/>
    </source>
</evidence>
<protein>
    <submittedName>
        <fullName evidence="2">UDP-glucose dehydrogenase</fullName>
    </submittedName>
</protein>